<dbReference type="InterPro" id="IPR013196">
    <property type="entry name" value="HTH_11"/>
</dbReference>
<evidence type="ECO:0000256" key="3">
    <source>
        <dbReference type="SAM" id="MobiDB-lite"/>
    </source>
</evidence>
<dbReference type="GO" id="GO:0003700">
    <property type="term" value="F:DNA-binding transcription factor activity"/>
    <property type="evidence" value="ECO:0007669"/>
    <property type="project" value="InterPro"/>
</dbReference>
<evidence type="ECO:0000313" key="6">
    <source>
        <dbReference type="Proteomes" id="UP000181901"/>
    </source>
</evidence>
<dbReference type="PROSITE" id="PS51000">
    <property type="entry name" value="HTH_DEOR_2"/>
    <property type="match status" value="1"/>
</dbReference>
<dbReference type="InterPro" id="IPR028349">
    <property type="entry name" value="PafC-like"/>
</dbReference>
<evidence type="ECO:0000313" key="5">
    <source>
        <dbReference type="EMBL" id="OIQ49113.1"/>
    </source>
</evidence>
<dbReference type="Pfam" id="PF13280">
    <property type="entry name" value="WYL"/>
    <property type="match status" value="1"/>
</dbReference>
<dbReference type="Gene3D" id="1.10.10.10">
    <property type="entry name" value="Winged helix-like DNA-binding domain superfamily/Winged helix DNA-binding domain"/>
    <property type="match status" value="1"/>
</dbReference>
<evidence type="ECO:0000259" key="4">
    <source>
        <dbReference type="PROSITE" id="PS51000"/>
    </source>
</evidence>
<dbReference type="PIRSF" id="PIRSF016838">
    <property type="entry name" value="PafC"/>
    <property type="match status" value="1"/>
</dbReference>
<reference evidence="5 6" key="1">
    <citation type="submission" date="2015-09" db="EMBL/GenBank/DDBJ databases">
        <title>Genome of Desulfovibrio dechloracetivorans BerOc1, a mercury methylating strain isolated from highly hydrocarbons and metals contaminated coastal sediments.</title>
        <authorList>
            <person name="Goni Urriza M."/>
            <person name="Gassie C."/>
            <person name="Bouchez O."/>
            <person name="Klopp C."/>
            <person name="Ranchou-Peyruse A."/>
            <person name="Remy G."/>
        </authorList>
    </citation>
    <scope>NUCLEOTIDE SEQUENCE [LARGE SCALE GENOMIC DNA]</scope>
    <source>
        <strain evidence="5 6">BerOc1</strain>
    </source>
</reference>
<dbReference type="RefSeq" id="WP_071544661.1">
    <property type="nucleotide sequence ID" value="NZ_LKAQ01000004.1"/>
</dbReference>
<dbReference type="InterPro" id="IPR001034">
    <property type="entry name" value="DeoR_HTH"/>
</dbReference>
<feature type="region of interest" description="Disordered" evidence="3">
    <location>
        <begin position="302"/>
        <end position="324"/>
    </location>
</feature>
<dbReference type="SUPFAM" id="SSF46785">
    <property type="entry name" value="Winged helix' DNA-binding domain"/>
    <property type="match status" value="1"/>
</dbReference>
<dbReference type="PANTHER" id="PTHR34580:SF1">
    <property type="entry name" value="PROTEIN PAFC"/>
    <property type="match status" value="1"/>
</dbReference>
<feature type="domain" description="HTH deoR-type" evidence="4">
    <location>
        <begin position="3"/>
        <end position="58"/>
    </location>
</feature>
<protein>
    <submittedName>
        <fullName evidence="5">HTH domain protein</fullName>
    </submittedName>
</protein>
<dbReference type="InterPro" id="IPR026881">
    <property type="entry name" value="WYL_dom"/>
</dbReference>
<dbReference type="Proteomes" id="UP000181901">
    <property type="component" value="Unassembled WGS sequence"/>
</dbReference>
<keyword evidence="2" id="KW-0804">Transcription</keyword>
<keyword evidence="1" id="KW-0805">Transcription regulation</keyword>
<dbReference type="OrthoDB" id="9787242at2"/>
<sequence length="324" mass="36396">MNRIERLQGLILYLQSRRYATAADMADHFGLSVRTIYRDLKALGEVGVPILAESGVGYSLMKGYSLPPVNFTKAEAFALVTGGLLLQRHAAPDFRRHMETALRKIKAALPAAERAETDRIENSMASIAQAAVPEQADLSLIQRALGTHRVLRFQYQGYGKTEAETREVEPRGLLYYLGRWHLIAWCRSRGGFRDFRTDRMRGLEILPQGFTPGEEFDPAAYVREHMPAPDLLVRARFEADVLDRARREWWMGLVEERIEADSGELVLRTPDLETVASWLLSFGASATVLDPPRLRQMLAERAEAAAAHHRRTPDRAGGRKASSA</sequence>
<organism evidence="5 6">
    <name type="scientific">Pseudodesulfovibrio hydrargyri</name>
    <dbReference type="NCBI Taxonomy" id="2125990"/>
    <lineage>
        <taxon>Bacteria</taxon>
        <taxon>Pseudomonadati</taxon>
        <taxon>Thermodesulfobacteriota</taxon>
        <taxon>Desulfovibrionia</taxon>
        <taxon>Desulfovibrionales</taxon>
        <taxon>Desulfovibrionaceae</taxon>
    </lineage>
</organism>
<keyword evidence="6" id="KW-1185">Reference proteome</keyword>
<name>A0A1J5NBK6_9BACT</name>
<evidence type="ECO:0000256" key="1">
    <source>
        <dbReference type="ARBA" id="ARBA00023015"/>
    </source>
</evidence>
<dbReference type="InterPro" id="IPR036390">
    <property type="entry name" value="WH_DNA-bd_sf"/>
</dbReference>
<dbReference type="Pfam" id="PF25583">
    <property type="entry name" value="WCX"/>
    <property type="match status" value="1"/>
</dbReference>
<evidence type="ECO:0000256" key="2">
    <source>
        <dbReference type="ARBA" id="ARBA00023163"/>
    </source>
</evidence>
<dbReference type="AlphaFoldDB" id="A0A1J5NBK6"/>
<dbReference type="Pfam" id="PF08279">
    <property type="entry name" value="HTH_11"/>
    <property type="match status" value="1"/>
</dbReference>
<dbReference type="InterPro" id="IPR036388">
    <property type="entry name" value="WH-like_DNA-bd_sf"/>
</dbReference>
<gene>
    <name evidence="5" type="ORF">BerOc1_01035</name>
</gene>
<dbReference type="InterPro" id="IPR057727">
    <property type="entry name" value="WCX_dom"/>
</dbReference>
<dbReference type="PANTHER" id="PTHR34580">
    <property type="match status" value="1"/>
</dbReference>
<dbReference type="EMBL" id="LKAQ01000004">
    <property type="protein sequence ID" value="OIQ49113.1"/>
    <property type="molecule type" value="Genomic_DNA"/>
</dbReference>
<proteinExistence type="predicted"/>
<accession>A0A1J5NBK6</accession>
<dbReference type="PROSITE" id="PS52050">
    <property type="entry name" value="WYL"/>
    <property type="match status" value="1"/>
</dbReference>
<dbReference type="InterPro" id="IPR051534">
    <property type="entry name" value="CBASS_pafABC_assoc_protein"/>
</dbReference>
<comment type="caution">
    <text evidence="5">The sequence shown here is derived from an EMBL/GenBank/DDBJ whole genome shotgun (WGS) entry which is preliminary data.</text>
</comment>